<comment type="caution">
    <text evidence="1">The sequence shown here is derived from an EMBL/GenBank/DDBJ whole genome shotgun (WGS) entry which is preliminary data.</text>
</comment>
<evidence type="ECO:0000313" key="2">
    <source>
        <dbReference type="Proteomes" id="UP000004478"/>
    </source>
</evidence>
<keyword evidence="2" id="KW-1185">Reference proteome</keyword>
<dbReference type="EMBL" id="AMGM01000003">
    <property type="protein sequence ID" value="EKB50976.1"/>
    <property type="molecule type" value="Genomic_DNA"/>
</dbReference>
<dbReference type="RefSeq" id="WP_009183317.1">
    <property type="nucleotide sequence ID" value="NZ_AMGM01000003.1"/>
</dbReference>
<sequence length="129" mass="15185">MPIIRGDITSFNDTDTIFKKEGDYLVPEYLLHLTGFDNTSKLRISNVLMTGSYAFLHVGYDNHSYYVVIDMENNRPLIHLKELFDRELALESVPRQLDRDVFYSILRDEDGFEEKNPMIILYRLSFARN</sequence>
<reference evidence="1 2" key="1">
    <citation type="journal article" date="2012" name="J. Bacteriol.">
        <title>Draft Genome Sequence of Cecembia lonarensis Strain LW9T, Isolated from Lonar Lake, a Haloalkaline Lake in India.</title>
        <authorList>
            <person name="Shivaji S."/>
            <person name="Ara S."/>
            <person name="Singh A."/>
            <person name="Pinnaka A.K."/>
        </authorList>
    </citation>
    <scope>NUCLEOTIDE SEQUENCE [LARGE SCALE GENOMIC DNA]</scope>
    <source>
        <strain evidence="1 2">LW9</strain>
    </source>
</reference>
<accession>K1L8E3</accession>
<gene>
    <name evidence="1" type="ORF">B879_00263</name>
</gene>
<name>K1L8E3_CECL9</name>
<evidence type="ECO:0000313" key="1">
    <source>
        <dbReference type="EMBL" id="EKB50976.1"/>
    </source>
</evidence>
<organism evidence="1 2">
    <name type="scientific">Cecembia lonarensis (strain CCUG 58316 / KCTC 22772 / LW9)</name>
    <dbReference type="NCBI Taxonomy" id="1225176"/>
    <lineage>
        <taxon>Bacteria</taxon>
        <taxon>Pseudomonadati</taxon>
        <taxon>Bacteroidota</taxon>
        <taxon>Cytophagia</taxon>
        <taxon>Cytophagales</taxon>
        <taxon>Cyclobacteriaceae</taxon>
        <taxon>Cecembia</taxon>
    </lineage>
</organism>
<protein>
    <submittedName>
        <fullName evidence="1">Uncharacterized protein</fullName>
    </submittedName>
</protein>
<proteinExistence type="predicted"/>
<dbReference type="AlphaFoldDB" id="K1L8E3"/>
<dbReference type="Proteomes" id="UP000004478">
    <property type="component" value="Unassembled WGS sequence"/>
</dbReference>